<organism evidence="2 3">
    <name type="scientific">Microbacterium psychrotolerans</name>
    <dbReference type="NCBI Taxonomy" id="3068321"/>
    <lineage>
        <taxon>Bacteria</taxon>
        <taxon>Bacillati</taxon>
        <taxon>Actinomycetota</taxon>
        <taxon>Actinomycetes</taxon>
        <taxon>Micrococcales</taxon>
        <taxon>Microbacteriaceae</taxon>
        <taxon>Microbacterium</taxon>
    </lineage>
</organism>
<dbReference type="Gene3D" id="1.10.1040.20">
    <property type="entry name" value="ProC-like, C-terminal domain"/>
    <property type="match status" value="1"/>
</dbReference>
<evidence type="ECO:0000313" key="2">
    <source>
        <dbReference type="EMBL" id="MDQ7876353.1"/>
    </source>
</evidence>
<accession>A0ABU0YVH9</accession>
<proteinExistence type="predicted"/>
<dbReference type="InterPro" id="IPR008927">
    <property type="entry name" value="6-PGluconate_DH-like_C_sf"/>
</dbReference>
<dbReference type="InterPro" id="IPR018931">
    <property type="entry name" value="DUF2520"/>
</dbReference>
<comment type="caution">
    <text evidence="2">The sequence shown here is derived from an EMBL/GenBank/DDBJ whole genome shotgun (WGS) entry which is preliminary data.</text>
</comment>
<dbReference type="PANTHER" id="PTHR40459">
    <property type="entry name" value="CONSERVED HYPOTHETICAL ALANINE AND LEUCINE RICH PROTEIN"/>
    <property type="match status" value="1"/>
</dbReference>
<dbReference type="InterPro" id="IPR036291">
    <property type="entry name" value="NAD(P)-bd_dom_sf"/>
</dbReference>
<feature type="domain" description="DUF2520" evidence="1">
    <location>
        <begin position="116"/>
        <end position="239"/>
    </location>
</feature>
<gene>
    <name evidence="2" type="ORF">Q9R08_00045</name>
</gene>
<keyword evidence="3" id="KW-1185">Reference proteome</keyword>
<name>A0ABU0YVH9_9MICO</name>
<dbReference type="PANTHER" id="PTHR40459:SF1">
    <property type="entry name" value="CONSERVED HYPOTHETICAL ALANINE AND LEUCINE RICH PROTEIN"/>
    <property type="match status" value="1"/>
</dbReference>
<dbReference type="SUPFAM" id="SSF48179">
    <property type="entry name" value="6-phosphogluconate dehydrogenase C-terminal domain-like"/>
    <property type="match status" value="1"/>
</dbReference>
<dbReference type="EMBL" id="JAVFWO010000001">
    <property type="protein sequence ID" value="MDQ7876353.1"/>
    <property type="molecule type" value="Genomic_DNA"/>
</dbReference>
<dbReference type="Pfam" id="PF10728">
    <property type="entry name" value="DUF2520"/>
    <property type="match status" value="1"/>
</dbReference>
<reference evidence="2 3" key="1">
    <citation type="submission" date="2023-08" db="EMBL/GenBank/DDBJ databases">
        <title>Microbacterium psychrotolerans sp. nov., a psychrotolerant bacterium isolated from soil in Heilongjiang Province, China.</title>
        <authorList>
            <person name="An P."/>
            <person name="Zhao D."/>
            <person name="Xiang H."/>
        </authorList>
    </citation>
    <scope>NUCLEOTIDE SEQUENCE [LARGE SCALE GENOMIC DNA]</scope>
    <source>
        <strain evidence="2 3">QXD-8</strain>
    </source>
</reference>
<dbReference type="Proteomes" id="UP001235133">
    <property type="component" value="Unassembled WGS sequence"/>
</dbReference>
<dbReference type="InterPro" id="IPR037108">
    <property type="entry name" value="TM1727-like_C_sf"/>
</dbReference>
<dbReference type="SUPFAM" id="SSF51735">
    <property type="entry name" value="NAD(P)-binding Rossmann-fold domains"/>
    <property type="match status" value="1"/>
</dbReference>
<dbReference type="RefSeq" id="WP_308865747.1">
    <property type="nucleotide sequence ID" value="NZ_JAVFWO010000001.1"/>
</dbReference>
<sequence length="264" mass="26578">MPDLDPDHARAGGALGVIAIVGDGRVGRSMAAALRAAGADVRGPLGRGDTAADADLVLLAVPDAEIAAAAVLIARGPLVGHFSGASTLGPLAPHEAFSIHPLTTVAGGDASFDGVPAAVAGSTPRALTAARALADALGMAPFEVADADRAAYHAAASIASNFLVTLEWFAEDLAATAGVPREAFAPLVRATVENWQSDGAAALTGPISRGDDETVARQRVAVQERLPQRAELFDALVAATRELAAARTSTAARATGPRAGETSW</sequence>
<protein>
    <submittedName>
        <fullName evidence="2">DUF2520 domain-containing protein</fullName>
    </submittedName>
</protein>
<evidence type="ECO:0000313" key="3">
    <source>
        <dbReference type="Proteomes" id="UP001235133"/>
    </source>
</evidence>
<evidence type="ECO:0000259" key="1">
    <source>
        <dbReference type="Pfam" id="PF10728"/>
    </source>
</evidence>
<dbReference type="Gene3D" id="3.40.50.720">
    <property type="entry name" value="NAD(P)-binding Rossmann-like Domain"/>
    <property type="match status" value="1"/>
</dbReference>